<proteinExistence type="predicted"/>
<keyword evidence="5 6" id="KW-0472">Membrane</keyword>
<organism evidence="9 10">
    <name type="scientific">Gangjinia marincola</name>
    <dbReference type="NCBI Taxonomy" id="578463"/>
    <lineage>
        <taxon>Bacteria</taxon>
        <taxon>Pseudomonadati</taxon>
        <taxon>Bacteroidota</taxon>
        <taxon>Flavobacteriia</taxon>
        <taxon>Flavobacteriales</taxon>
        <taxon>Flavobacteriaceae</taxon>
        <taxon>Gangjinia</taxon>
    </lineage>
</organism>
<dbReference type="InterPro" id="IPR025857">
    <property type="entry name" value="MacB_PCD"/>
</dbReference>
<dbReference type="EMBL" id="BAAAFG010000014">
    <property type="protein sequence ID" value="GAA0872302.1"/>
    <property type="molecule type" value="Genomic_DNA"/>
</dbReference>
<accession>A0ABP3XVD6</accession>
<feature type="transmembrane region" description="Helical" evidence="6">
    <location>
        <begin position="257"/>
        <end position="279"/>
    </location>
</feature>
<gene>
    <name evidence="9" type="ORF">GCM10009117_14490</name>
</gene>
<evidence type="ECO:0000256" key="6">
    <source>
        <dbReference type="SAM" id="Phobius"/>
    </source>
</evidence>
<feature type="transmembrane region" description="Helical" evidence="6">
    <location>
        <begin position="651"/>
        <end position="672"/>
    </location>
</feature>
<reference evidence="10" key="1">
    <citation type="journal article" date="2019" name="Int. J. Syst. Evol. Microbiol.">
        <title>The Global Catalogue of Microorganisms (GCM) 10K type strain sequencing project: providing services to taxonomists for standard genome sequencing and annotation.</title>
        <authorList>
            <consortium name="The Broad Institute Genomics Platform"/>
            <consortium name="The Broad Institute Genome Sequencing Center for Infectious Disease"/>
            <person name="Wu L."/>
            <person name="Ma J."/>
        </authorList>
    </citation>
    <scope>NUCLEOTIDE SEQUENCE [LARGE SCALE GENOMIC DNA]</scope>
    <source>
        <strain evidence="10">JCM 16082</strain>
    </source>
</reference>
<feature type="domain" description="ABC3 transporter permease C-terminal" evidence="7">
    <location>
        <begin position="657"/>
        <end position="755"/>
    </location>
</feature>
<feature type="transmembrane region" description="Helical" evidence="6">
    <location>
        <begin position="703"/>
        <end position="723"/>
    </location>
</feature>
<keyword evidence="10" id="KW-1185">Reference proteome</keyword>
<sequence length="774" mass="86897">MVYYDFTFDTFHKDGDRIYRIVSHIANSQEVYKNRGVTALLRDAAPEISGIEQTSYFHNWGVATAEAEGHNDIKRNPEGVIYTDSKYFEMFNYEWAVGHSSNILDAPNEVVLSRKRAKEYFPGLKITEIIGKHIVYNDSVTMTVRGIVENLKERTDFIFDEFVSLETARNTDSKNQVFPKDWGNTNSSSQLFIKLNENTPIKTIETQLADLAEKHTAIYFEKFGVKRSFILQPLADLHFNTDYGIFNNSGSEANKDVLLGLSFVALFLLLLGCINFVNLNTAQATSRAKEIGVRKTLGSSRKQLISQFLGETIVLTVMAAVISVILSIWLLGVFADFIPEGLTAGLWLQPQVLLFTVILVLLVAVFSGIYPSLVLSHFKPREVLSKATQLPGGNAGVRKFLTVFQFTIAQVFIIATILVGRQIYFMINKDLGFEAETTAYVVTPWNDAGYSQKEVLFNRINTIPELSLISQGGKPPASLSRSSSLVFVTRGTSEDKLDLEILNSDTSYFDTYGLQLIAGRKPLNDTIREYVINETTIEKFGYKTAENALGKELKMTDGTFPIVGVMKDFNQRSLKTGINPLAITGDIGRGEYTQFRNVHFRLPIEKENLKTAIDKIEKAFNETYPNDHFEIIFNDELVANFYRTEQRISTLLNWATGLSILISCLGLIGLVIHTTERRTKEIGIRKVLGASLTQVNILLCKEFLILVIIAFVIAAPLAYLGFSDWLQGYTYRKKISWWIFAASGIAMALIAAFVMSLRTVSTAMKNPVKSLRTE</sequence>
<evidence type="ECO:0000256" key="3">
    <source>
        <dbReference type="ARBA" id="ARBA00022692"/>
    </source>
</evidence>
<evidence type="ECO:0000313" key="9">
    <source>
        <dbReference type="EMBL" id="GAA0872302.1"/>
    </source>
</evidence>
<dbReference type="InterPro" id="IPR003838">
    <property type="entry name" value="ABC3_permease_C"/>
</dbReference>
<evidence type="ECO:0000256" key="5">
    <source>
        <dbReference type="ARBA" id="ARBA00023136"/>
    </source>
</evidence>
<evidence type="ECO:0000259" key="8">
    <source>
        <dbReference type="Pfam" id="PF12704"/>
    </source>
</evidence>
<evidence type="ECO:0000313" key="10">
    <source>
        <dbReference type="Proteomes" id="UP001500507"/>
    </source>
</evidence>
<feature type="transmembrane region" description="Helical" evidence="6">
    <location>
        <begin position="399"/>
        <end position="419"/>
    </location>
</feature>
<feature type="transmembrane region" description="Helical" evidence="6">
    <location>
        <begin position="735"/>
        <end position="757"/>
    </location>
</feature>
<dbReference type="Pfam" id="PF02687">
    <property type="entry name" value="FtsX"/>
    <property type="match status" value="2"/>
</dbReference>
<evidence type="ECO:0000256" key="4">
    <source>
        <dbReference type="ARBA" id="ARBA00022989"/>
    </source>
</evidence>
<feature type="transmembrane region" description="Helical" evidence="6">
    <location>
        <begin position="352"/>
        <end position="378"/>
    </location>
</feature>
<dbReference type="PANTHER" id="PTHR30572">
    <property type="entry name" value="MEMBRANE COMPONENT OF TRANSPORTER-RELATED"/>
    <property type="match status" value="1"/>
</dbReference>
<comment type="subcellular location">
    <subcellularLocation>
        <location evidence="1">Cell membrane</location>
        <topology evidence="1">Multi-pass membrane protein</topology>
    </subcellularLocation>
</comment>
<feature type="domain" description="MacB-like periplasmic core" evidence="8">
    <location>
        <begin position="12"/>
        <end position="210"/>
    </location>
</feature>
<dbReference type="InterPro" id="IPR050250">
    <property type="entry name" value="Macrolide_Exporter_MacB"/>
</dbReference>
<protein>
    <submittedName>
        <fullName evidence="9">ABC transporter permease</fullName>
    </submittedName>
</protein>
<evidence type="ECO:0000256" key="2">
    <source>
        <dbReference type="ARBA" id="ARBA00022475"/>
    </source>
</evidence>
<feature type="domain" description="ABC3 transporter permease C-terminal" evidence="7">
    <location>
        <begin position="263"/>
        <end position="379"/>
    </location>
</feature>
<dbReference type="Pfam" id="PF12704">
    <property type="entry name" value="MacB_PCD"/>
    <property type="match status" value="2"/>
</dbReference>
<keyword evidence="3 6" id="KW-0812">Transmembrane</keyword>
<feature type="transmembrane region" description="Helical" evidence="6">
    <location>
        <begin position="308"/>
        <end position="332"/>
    </location>
</feature>
<name>A0ABP3XVD6_9FLAO</name>
<comment type="caution">
    <text evidence="9">The sequence shown here is derived from an EMBL/GenBank/DDBJ whole genome shotgun (WGS) entry which is preliminary data.</text>
</comment>
<keyword evidence="4 6" id="KW-1133">Transmembrane helix</keyword>
<evidence type="ECO:0000256" key="1">
    <source>
        <dbReference type="ARBA" id="ARBA00004651"/>
    </source>
</evidence>
<evidence type="ECO:0000259" key="7">
    <source>
        <dbReference type="Pfam" id="PF02687"/>
    </source>
</evidence>
<feature type="domain" description="MacB-like periplasmic core" evidence="8">
    <location>
        <begin position="400"/>
        <end position="573"/>
    </location>
</feature>
<dbReference type="PANTHER" id="PTHR30572:SF18">
    <property type="entry name" value="ABC-TYPE MACROLIDE FAMILY EXPORT SYSTEM PERMEASE COMPONENT 2"/>
    <property type="match status" value="1"/>
</dbReference>
<keyword evidence="2" id="KW-1003">Cell membrane</keyword>
<dbReference type="Proteomes" id="UP001500507">
    <property type="component" value="Unassembled WGS sequence"/>
</dbReference>